<feature type="signal peptide" evidence="1">
    <location>
        <begin position="1"/>
        <end position="20"/>
    </location>
</feature>
<evidence type="ECO:0008006" key="4">
    <source>
        <dbReference type="Google" id="ProtNLM"/>
    </source>
</evidence>
<keyword evidence="3" id="KW-1185">Reference proteome</keyword>
<accession>A0A4Y7PQ88</accession>
<evidence type="ECO:0000256" key="1">
    <source>
        <dbReference type="SAM" id="SignalP"/>
    </source>
</evidence>
<dbReference type="VEuPathDB" id="FungiDB:BD410DRAFT_794744"/>
<dbReference type="AlphaFoldDB" id="A0A4Y7PQ88"/>
<dbReference type="Proteomes" id="UP000294933">
    <property type="component" value="Unassembled WGS sequence"/>
</dbReference>
<proteinExistence type="predicted"/>
<organism evidence="2 3">
    <name type="scientific">Rickenella mellea</name>
    <dbReference type="NCBI Taxonomy" id="50990"/>
    <lineage>
        <taxon>Eukaryota</taxon>
        <taxon>Fungi</taxon>
        <taxon>Dikarya</taxon>
        <taxon>Basidiomycota</taxon>
        <taxon>Agaricomycotina</taxon>
        <taxon>Agaricomycetes</taxon>
        <taxon>Hymenochaetales</taxon>
        <taxon>Rickenellaceae</taxon>
        <taxon>Rickenella</taxon>
    </lineage>
</organism>
<gene>
    <name evidence="2" type="ORF">BD410DRAFT_794744</name>
</gene>
<evidence type="ECO:0000313" key="2">
    <source>
        <dbReference type="EMBL" id="TDL17022.1"/>
    </source>
</evidence>
<feature type="chain" id="PRO_5021212297" description="Secreted protein" evidence="1">
    <location>
        <begin position="21"/>
        <end position="79"/>
    </location>
</feature>
<protein>
    <recommendedName>
        <fullName evidence="4">Secreted protein</fullName>
    </recommendedName>
</protein>
<name>A0A4Y7PQ88_9AGAM</name>
<keyword evidence="1" id="KW-0732">Signal</keyword>
<sequence length="79" mass="8740">MSCRAVTFAMGCIVLPLFSGGEITVSVGSLLSIHAVLPHVVATTVINECRYARYVVPQRSWVRSDLMRRFTFHNATPMA</sequence>
<dbReference type="EMBL" id="ML170230">
    <property type="protein sequence ID" value="TDL17022.1"/>
    <property type="molecule type" value="Genomic_DNA"/>
</dbReference>
<reference evidence="2 3" key="1">
    <citation type="submission" date="2018-06" db="EMBL/GenBank/DDBJ databases">
        <title>A transcriptomic atlas of mushroom development highlights an independent origin of complex multicellularity.</title>
        <authorList>
            <consortium name="DOE Joint Genome Institute"/>
            <person name="Krizsan K."/>
            <person name="Almasi E."/>
            <person name="Merenyi Z."/>
            <person name="Sahu N."/>
            <person name="Viragh M."/>
            <person name="Koszo T."/>
            <person name="Mondo S."/>
            <person name="Kiss B."/>
            <person name="Balint B."/>
            <person name="Kues U."/>
            <person name="Barry K."/>
            <person name="Hegedus J.C."/>
            <person name="Henrissat B."/>
            <person name="Johnson J."/>
            <person name="Lipzen A."/>
            <person name="Ohm R."/>
            <person name="Nagy I."/>
            <person name="Pangilinan J."/>
            <person name="Yan J."/>
            <person name="Xiong Y."/>
            <person name="Grigoriev I.V."/>
            <person name="Hibbett D.S."/>
            <person name="Nagy L.G."/>
        </authorList>
    </citation>
    <scope>NUCLEOTIDE SEQUENCE [LARGE SCALE GENOMIC DNA]</scope>
    <source>
        <strain evidence="2 3">SZMC22713</strain>
    </source>
</reference>
<evidence type="ECO:0000313" key="3">
    <source>
        <dbReference type="Proteomes" id="UP000294933"/>
    </source>
</evidence>